<dbReference type="Proteomes" id="UP001642484">
    <property type="component" value="Unassembled WGS sequence"/>
</dbReference>
<comment type="caution">
    <text evidence="3">The sequence shown here is derived from an EMBL/GenBank/DDBJ whole genome shotgun (WGS) entry which is preliminary data.</text>
</comment>
<feature type="domain" description="RING-type" evidence="2">
    <location>
        <begin position="101"/>
        <end position="141"/>
    </location>
</feature>
<dbReference type="SUPFAM" id="SSF57850">
    <property type="entry name" value="RING/U-box"/>
    <property type="match status" value="1"/>
</dbReference>
<dbReference type="Gene3D" id="3.30.40.10">
    <property type="entry name" value="Zinc/RING finger domain, C3HC4 (zinc finger)"/>
    <property type="match status" value="1"/>
</dbReference>
<evidence type="ECO:0000256" key="1">
    <source>
        <dbReference type="PROSITE-ProRule" id="PRU00175"/>
    </source>
</evidence>
<dbReference type="EMBL" id="CAXAMN010001692">
    <property type="protein sequence ID" value="CAK8995786.1"/>
    <property type="molecule type" value="Genomic_DNA"/>
</dbReference>
<sequence>MQHRQHNPLGTGVAKECSMTNPLTCWSGKSARPRCGPCGSRTSRPKKADSAQVRCLQMAEAGEADKELEVPKDGTMDLIACLDALPTSELTSLESITSKACTICLDAYAVGDQVKTLACGCVFHGGCMEQWGQANDGCQQCGKPWRPAVSAHHRTMASDQCTNRLSE</sequence>
<keyword evidence="1" id="KW-0862">Zinc</keyword>
<dbReference type="PANTHER" id="PTHR46359">
    <property type="entry name" value="GEO07743P1"/>
    <property type="match status" value="1"/>
</dbReference>
<keyword evidence="1" id="KW-0479">Metal-binding</keyword>
<name>A0ABP0HZU5_9DINO</name>
<protein>
    <recommendedName>
        <fullName evidence="2">RING-type domain-containing protein</fullName>
    </recommendedName>
</protein>
<reference evidence="3 4" key="1">
    <citation type="submission" date="2024-02" db="EMBL/GenBank/DDBJ databases">
        <authorList>
            <person name="Chen Y."/>
            <person name="Shah S."/>
            <person name="Dougan E. K."/>
            <person name="Thang M."/>
            <person name="Chan C."/>
        </authorList>
    </citation>
    <scope>NUCLEOTIDE SEQUENCE [LARGE SCALE GENOMIC DNA]</scope>
</reference>
<dbReference type="InterPro" id="IPR001841">
    <property type="entry name" value="Znf_RING"/>
</dbReference>
<proteinExistence type="predicted"/>
<dbReference type="Pfam" id="PF13639">
    <property type="entry name" value="zf-RING_2"/>
    <property type="match status" value="1"/>
</dbReference>
<evidence type="ECO:0000259" key="2">
    <source>
        <dbReference type="PROSITE" id="PS50089"/>
    </source>
</evidence>
<accession>A0ABP0HZU5</accession>
<dbReference type="InterPro" id="IPR013083">
    <property type="entry name" value="Znf_RING/FYVE/PHD"/>
</dbReference>
<evidence type="ECO:0000313" key="4">
    <source>
        <dbReference type="Proteomes" id="UP001642484"/>
    </source>
</evidence>
<dbReference type="InterPro" id="IPR052804">
    <property type="entry name" value="UEC_component"/>
</dbReference>
<organism evidence="3 4">
    <name type="scientific">Durusdinium trenchii</name>
    <dbReference type="NCBI Taxonomy" id="1381693"/>
    <lineage>
        <taxon>Eukaryota</taxon>
        <taxon>Sar</taxon>
        <taxon>Alveolata</taxon>
        <taxon>Dinophyceae</taxon>
        <taxon>Suessiales</taxon>
        <taxon>Symbiodiniaceae</taxon>
        <taxon>Durusdinium</taxon>
    </lineage>
</organism>
<keyword evidence="4" id="KW-1185">Reference proteome</keyword>
<evidence type="ECO:0000313" key="3">
    <source>
        <dbReference type="EMBL" id="CAK8995786.1"/>
    </source>
</evidence>
<dbReference type="PROSITE" id="PS50089">
    <property type="entry name" value="ZF_RING_2"/>
    <property type="match status" value="1"/>
</dbReference>
<dbReference type="PANTHER" id="PTHR46359:SF2">
    <property type="entry name" value="GEO07743P1"/>
    <property type="match status" value="1"/>
</dbReference>
<gene>
    <name evidence="3" type="ORF">CCMP2556_LOCUS4175</name>
</gene>
<keyword evidence="1" id="KW-0863">Zinc-finger</keyword>
<dbReference type="SMART" id="SM00184">
    <property type="entry name" value="RING"/>
    <property type="match status" value="1"/>
</dbReference>